<gene>
    <name evidence="7" type="ORF">F3F73_21230</name>
</gene>
<feature type="transmembrane region" description="Helical" evidence="6">
    <location>
        <begin position="164"/>
        <end position="184"/>
    </location>
</feature>
<evidence type="ECO:0000256" key="3">
    <source>
        <dbReference type="ARBA" id="ARBA00022692"/>
    </source>
</evidence>
<dbReference type="Proteomes" id="UP000422221">
    <property type="component" value="Unassembled WGS sequence"/>
</dbReference>
<organism evidence="7 8">
    <name type="scientific">Bacteroides salyersiae</name>
    <dbReference type="NCBI Taxonomy" id="291644"/>
    <lineage>
        <taxon>Bacteria</taxon>
        <taxon>Pseudomonadati</taxon>
        <taxon>Bacteroidota</taxon>
        <taxon>Bacteroidia</taxon>
        <taxon>Bacteroidales</taxon>
        <taxon>Bacteroidaceae</taxon>
        <taxon>Bacteroides</taxon>
    </lineage>
</organism>
<feature type="transmembrane region" description="Helical" evidence="6">
    <location>
        <begin position="12"/>
        <end position="29"/>
    </location>
</feature>
<evidence type="ECO:0000256" key="2">
    <source>
        <dbReference type="ARBA" id="ARBA00022475"/>
    </source>
</evidence>
<dbReference type="PANTHER" id="PTHR37693:SF1">
    <property type="entry name" value="INTEGRAL MEMBRANE PROTEIN"/>
    <property type="match status" value="1"/>
</dbReference>
<dbReference type="GO" id="GO:0005886">
    <property type="term" value="C:plasma membrane"/>
    <property type="evidence" value="ECO:0007669"/>
    <property type="project" value="UniProtKB-SubCell"/>
</dbReference>
<feature type="transmembrane region" description="Helical" evidence="6">
    <location>
        <begin position="90"/>
        <end position="109"/>
    </location>
</feature>
<feature type="transmembrane region" description="Helical" evidence="6">
    <location>
        <begin position="261"/>
        <end position="279"/>
    </location>
</feature>
<dbReference type="EMBL" id="VWMK01000029">
    <property type="protein sequence ID" value="KAA3758038.1"/>
    <property type="molecule type" value="Genomic_DNA"/>
</dbReference>
<comment type="subcellular location">
    <subcellularLocation>
        <location evidence="1">Cell membrane</location>
        <topology evidence="1">Multi-pass membrane protein</topology>
    </subcellularLocation>
</comment>
<evidence type="ECO:0000256" key="1">
    <source>
        <dbReference type="ARBA" id="ARBA00004651"/>
    </source>
</evidence>
<proteinExistence type="predicted"/>
<evidence type="ECO:0000256" key="6">
    <source>
        <dbReference type="SAM" id="Phobius"/>
    </source>
</evidence>
<evidence type="ECO:0000256" key="5">
    <source>
        <dbReference type="ARBA" id="ARBA00023136"/>
    </source>
</evidence>
<keyword evidence="4 6" id="KW-1133">Transmembrane helix</keyword>
<keyword evidence="3 6" id="KW-0812">Transmembrane</keyword>
<dbReference type="InterPro" id="IPR022791">
    <property type="entry name" value="L-PG_synthase/AglD"/>
</dbReference>
<feature type="transmembrane region" description="Helical" evidence="6">
    <location>
        <begin position="319"/>
        <end position="334"/>
    </location>
</feature>
<dbReference type="Pfam" id="PF03706">
    <property type="entry name" value="LPG_synthase_TM"/>
    <property type="match status" value="1"/>
</dbReference>
<keyword evidence="5 6" id="KW-0472">Membrane</keyword>
<protein>
    <submittedName>
        <fullName evidence="7">Flippase-like domain-containing protein</fullName>
    </submittedName>
</protein>
<feature type="transmembrane region" description="Helical" evidence="6">
    <location>
        <begin position="121"/>
        <end position="144"/>
    </location>
</feature>
<feature type="transmembrane region" description="Helical" evidence="6">
    <location>
        <begin position="229"/>
        <end position="249"/>
    </location>
</feature>
<dbReference type="AlphaFoldDB" id="A0A7J4XDI7"/>
<name>A0A7J4XDI7_9BACE</name>
<feature type="transmembrane region" description="Helical" evidence="6">
    <location>
        <begin position="291"/>
        <end position="313"/>
    </location>
</feature>
<evidence type="ECO:0000313" key="7">
    <source>
        <dbReference type="EMBL" id="KAA3758038.1"/>
    </source>
</evidence>
<dbReference type="RefSeq" id="WP_130059872.1">
    <property type="nucleotide sequence ID" value="NZ_JADNPJ010000035.1"/>
</dbReference>
<reference evidence="7 8" key="1">
    <citation type="journal article" date="2019" name="Nat. Med.">
        <title>A library of human gut bacterial isolates paired with longitudinal multiomics data enables mechanistic microbiome research.</title>
        <authorList>
            <person name="Poyet M."/>
            <person name="Groussin M."/>
            <person name="Gibbons S.M."/>
            <person name="Avila-Pacheco J."/>
            <person name="Jiang X."/>
            <person name="Kearney S.M."/>
            <person name="Perrotta A.R."/>
            <person name="Berdy B."/>
            <person name="Zhao S."/>
            <person name="Lieberman T.D."/>
            <person name="Swanson P.K."/>
            <person name="Smith M."/>
            <person name="Roesemann S."/>
            <person name="Alexander J.E."/>
            <person name="Rich S.A."/>
            <person name="Livny J."/>
            <person name="Vlamakis H."/>
            <person name="Clish C."/>
            <person name="Bullock K."/>
            <person name="Deik A."/>
            <person name="Scott J."/>
            <person name="Pierce K.A."/>
            <person name="Xavier R.J."/>
            <person name="Alm E.J."/>
        </authorList>
    </citation>
    <scope>NUCLEOTIDE SEQUENCE [LARGE SCALE GENOMIC DNA]</scope>
    <source>
        <strain evidence="7 8">BIOML-A10</strain>
    </source>
</reference>
<keyword evidence="2" id="KW-1003">Cell membrane</keyword>
<evidence type="ECO:0000313" key="8">
    <source>
        <dbReference type="Proteomes" id="UP000422221"/>
    </source>
</evidence>
<accession>A0A7J4XDI7</accession>
<evidence type="ECO:0000256" key="4">
    <source>
        <dbReference type="ARBA" id="ARBA00022989"/>
    </source>
</evidence>
<dbReference type="PANTHER" id="PTHR37693">
    <property type="entry name" value="PHOSPHATIDYLGLYCEROL LYSYLTRANSFERASE"/>
    <property type="match status" value="1"/>
</dbReference>
<sequence>MGNTIKTFKISYVFLPVLIGLVVVSWLFYRDFNPELFSGLHFSWRMCGGILLAFLFIFGRDFGAMVRLRWLSDDTLTWRQVFNVNMLCEFTSAVTPSAVGGGSLIVLFLNKEGVEAGKSTALMISCIFLDELFFVFACPVALLLFSFDELFGSIGVISSGIKALFFIVYSLIVFWTLLLYVALFHRPEWVKRLLLAVFRIPLLYRWKGAVETLTDNLVISSHEMSHRSLLFWLKVFGMTCISWMSRYLVVNALLVAFTTNGHQLLAFVRQLILWIVMTVSPTPGGSGVSEYMFRVYYADFFTIGGMALLVAFIWRMITYYMYLFIGVCILPGWLRKLKT</sequence>
<dbReference type="NCBIfam" id="TIGR00374">
    <property type="entry name" value="flippase-like domain"/>
    <property type="match status" value="1"/>
</dbReference>
<comment type="caution">
    <text evidence="7">The sequence shown here is derived from an EMBL/GenBank/DDBJ whole genome shotgun (WGS) entry which is preliminary data.</text>
</comment>